<dbReference type="RefSeq" id="WP_197903833.1">
    <property type="nucleotide sequence ID" value="NZ_JACSGR010000007.1"/>
</dbReference>
<feature type="signal peptide" evidence="1">
    <location>
        <begin position="1"/>
        <end position="19"/>
    </location>
</feature>
<sequence length="171" mass="18245">MLRRLTALLALAFAGQAYAATFIADSIPYAPDAKVADRISTECTELGKTFTQEIISQAKEQGIELQTAPADSLAAQPDRIDIQITDIRSYGSAFTGHYKSINLQLTRYQNGQPTASTKLSRRSLGGMGGMFKSSCSVLDRVTGTLSKDIAAWIKAPANAVPAETEAASQAK</sequence>
<evidence type="ECO:0000256" key="1">
    <source>
        <dbReference type="SAM" id="SignalP"/>
    </source>
</evidence>
<organism evidence="2 3">
    <name type="scientific">Eikenella glucosivorans</name>
    <dbReference type="NCBI Taxonomy" id="2766967"/>
    <lineage>
        <taxon>Bacteria</taxon>
        <taxon>Pseudomonadati</taxon>
        <taxon>Pseudomonadota</taxon>
        <taxon>Betaproteobacteria</taxon>
        <taxon>Neisseriales</taxon>
        <taxon>Neisseriaceae</taxon>
        <taxon>Eikenella</taxon>
    </lineage>
</organism>
<feature type="chain" id="PRO_5046935469" description="DUF4410 domain-containing protein" evidence="1">
    <location>
        <begin position="20"/>
        <end position="171"/>
    </location>
</feature>
<name>A0ABS0NCK0_9NEIS</name>
<dbReference type="Proteomes" id="UP000768471">
    <property type="component" value="Unassembled WGS sequence"/>
</dbReference>
<evidence type="ECO:0008006" key="4">
    <source>
        <dbReference type="Google" id="ProtNLM"/>
    </source>
</evidence>
<accession>A0ABS0NCK0</accession>
<gene>
    <name evidence="2" type="ORF">H9Q10_09985</name>
</gene>
<comment type="caution">
    <text evidence="2">The sequence shown here is derived from an EMBL/GenBank/DDBJ whole genome shotgun (WGS) entry which is preliminary data.</text>
</comment>
<reference evidence="2 3" key="1">
    <citation type="submission" date="2020-09" db="EMBL/GenBank/DDBJ databases">
        <title>Eikenella S3660 sp. nov., isolated from a throat swab.</title>
        <authorList>
            <person name="Buhl M."/>
        </authorList>
    </citation>
    <scope>NUCLEOTIDE SEQUENCE [LARGE SCALE GENOMIC DNA]</scope>
    <source>
        <strain evidence="2 3">S3360</strain>
    </source>
</reference>
<evidence type="ECO:0000313" key="3">
    <source>
        <dbReference type="Proteomes" id="UP000768471"/>
    </source>
</evidence>
<protein>
    <recommendedName>
        <fullName evidence="4">DUF4410 domain-containing protein</fullName>
    </recommendedName>
</protein>
<proteinExistence type="predicted"/>
<dbReference type="EMBL" id="JACSGR010000007">
    <property type="protein sequence ID" value="MBH5329990.1"/>
    <property type="molecule type" value="Genomic_DNA"/>
</dbReference>
<keyword evidence="3" id="KW-1185">Reference proteome</keyword>
<keyword evidence="1" id="KW-0732">Signal</keyword>
<evidence type="ECO:0000313" key="2">
    <source>
        <dbReference type="EMBL" id="MBH5329990.1"/>
    </source>
</evidence>